<dbReference type="RefSeq" id="WP_179763199.1">
    <property type="nucleotide sequence ID" value="NZ_BAAAJZ010000025.1"/>
</dbReference>
<proteinExistence type="predicted"/>
<reference evidence="1 2" key="1">
    <citation type="submission" date="2020-07" db="EMBL/GenBank/DDBJ databases">
        <title>Sequencing the genomes of 1000 actinobacteria strains.</title>
        <authorList>
            <person name="Klenk H.-P."/>
        </authorList>
    </citation>
    <scope>NUCLEOTIDE SEQUENCE [LARGE SCALE GENOMIC DNA]</scope>
    <source>
        <strain evidence="1 2">DSM 44749</strain>
    </source>
</reference>
<evidence type="ECO:0008006" key="3">
    <source>
        <dbReference type="Google" id="ProtNLM"/>
    </source>
</evidence>
<keyword evidence="2" id="KW-1185">Reference proteome</keyword>
<evidence type="ECO:0000313" key="2">
    <source>
        <dbReference type="Proteomes" id="UP000549695"/>
    </source>
</evidence>
<name>A0A852WDG8_PSEA5</name>
<accession>A0A852WDG8</accession>
<gene>
    <name evidence="1" type="ORF">HDA37_005765</name>
</gene>
<dbReference type="Proteomes" id="UP000549695">
    <property type="component" value="Unassembled WGS sequence"/>
</dbReference>
<dbReference type="AlphaFoldDB" id="A0A852WDG8"/>
<dbReference type="GeneID" id="98055308"/>
<evidence type="ECO:0000313" key="1">
    <source>
        <dbReference type="EMBL" id="NYG05411.1"/>
    </source>
</evidence>
<comment type="caution">
    <text evidence="1">The sequence shown here is derived from an EMBL/GenBank/DDBJ whole genome shotgun (WGS) entry which is preliminary data.</text>
</comment>
<dbReference type="EMBL" id="JACCCZ010000002">
    <property type="protein sequence ID" value="NYG05411.1"/>
    <property type="molecule type" value="Genomic_DNA"/>
</dbReference>
<protein>
    <recommendedName>
        <fullName evidence="3">Saccharopine dehydrogenase NADP binding domain-containing protein</fullName>
    </recommendedName>
</protein>
<organism evidence="1 2">
    <name type="scientific">Pseudonocardia alni</name>
    <name type="common">Amycolata alni</name>
    <dbReference type="NCBI Taxonomy" id="33907"/>
    <lineage>
        <taxon>Bacteria</taxon>
        <taxon>Bacillati</taxon>
        <taxon>Actinomycetota</taxon>
        <taxon>Actinomycetes</taxon>
        <taxon>Pseudonocardiales</taxon>
        <taxon>Pseudonocardiaceae</taxon>
        <taxon>Pseudonocardia</taxon>
    </lineage>
</organism>
<sequence>MNTRPIVDPPLILVIGNGDLATRLLDMLVADVRTRRVVLAGRNRAALELRANLSRFAAKNLGITTSIKVAEIDLENVDRTAETLAELCPDIVFMGASKQSWRVITELPKEVFTKLDEAQLGPWLPMHLTLNHLLMQAVRSSGITTKVVNAAYPDAVGPVLNAVGLAPDIGIGNVANIVPALTYSAAAAAGLAPQEVVVRVIGHHWFSHYAPRFGEASEDTFHLDATTLDGRLIDARSEEILESLTGPFRRLGGVAGQLLTAASAKLVVTAIAADTHDLVHAPAPGGLPGGYPVRVGRDGHVLDLPDGMTLDQAQKINQNGQLADGIEYIDPTDGAVTFAENQMAVMADMLGYSRRTMQLEESADCAAELAAKYAEFAARHR</sequence>